<reference evidence="8 9" key="1">
    <citation type="journal article" date="2005" name="Science">
        <title>The genome of the basidiomycetous yeast and human pathogen Cryptococcus neoformans.</title>
        <authorList>
            <person name="Loftus B.J."/>
            <person name="Fung E."/>
            <person name="Roncaglia P."/>
            <person name="Rowley D."/>
            <person name="Amedeo P."/>
            <person name="Bruno D."/>
            <person name="Vamathevan J."/>
            <person name="Miranda M."/>
            <person name="Anderson I.J."/>
            <person name="Fraser J.A."/>
            <person name="Allen J.E."/>
            <person name="Bosdet I.E."/>
            <person name="Brent M.R."/>
            <person name="Chiu R."/>
            <person name="Doering T.L."/>
            <person name="Donlin M.J."/>
            <person name="D'Souza C.A."/>
            <person name="Fox D.S."/>
            <person name="Grinberg V."/>
            <person name="Fu J."/>
            <person name="Fukushima M."/>
            <person name="Haas B.J."/>
            <person name="Huang J.C."/>
            <person name="Janbon G."/>
            <person name="Jones S.J."/>
            <person name="Koo H.L."/>
            <person name="Krzywinski M.I."/>
            <person name="Kwon-Chung J.K."/>
            <person name="Lengeler K.B."/>
            <person name="Maiti R."/>
            <person name="Marra M.A."/>
            <person name="Marra R.E."/>
            <person name="Mathewson C.A."/>
            <person name="Mitchell T.G."/>
            <person name="Pertea M."/>
            <person name="Riggs F.R."/>
            <person name="Salzberg S.L."/>
            <person name="Schein J.E."/>
            <person name="Shvartsbeyn A."/>
            <person name="Shin H."/>
            <person name="Shumway M."/>
            <person name="Specht C.A."/>
            <person name="Suh B.B."/>
            <person name="Tenney A."/>
            <person name="Utterback T.R."/>
            <person name="Wickes B.L."/>
            <person name="Wortman J.R."/>
            <person name="Wye N.H."/>
            <person name="Kronstad J.W."/>
            <person name="Lodge J.K."/>
            <person name="Heitman J."/>
            <person name="Davis R.W."/>
            <person name="Fraser C.M."/>
            <person name="Hyman R.W."/>
        </authorList>
    </citation>
    <scope>NUCLEOTIDE SEQUENCE [LARGE SCALE GENOMIC DNA]</scope>
    <source>
        <strain evidence="9">JEC21 / ATCC MYA-565</strain>
    </source>
</reference>
<sequence>MAEEDFIPLQGSAGKKERKERVNTTLFVSSLPYTATTTDLLTHFSYIGPVRHGFVATDRESGKSKGVGYVTFSLKEDADRAIQELDGGSFGGSKRKIQVKWADERASLKDRKAEIKVSKPIPGQTDNKSTDPKAIQTLVLTGLPSDITKNVLWKKIRKVNDKAELVFPVEAQENEEEAPKDTAHIVFPSHGDALKALPKLHGHTYKGNILSCVLKKRLEKLSAKGEGKAPSHAGRLIIRNLSWDTTIQDLRKAFLPYGPIHSIDLPTLPSKLPPSSDPAKPPPPPRARGFAFVWFLARHDAEKAIEGTNGKPIKKGPDGEGRVVAVDWALSKEKWQEATKGEEKKEGEKESSDSGSDSGSESESNSESGEGSDEESSGDEGTSVVSGSEESSNTDENEEEEEEEEEEPVKPTLPTVDVGSTLFIRNLPFETTELELNTLFRSFGPLRYAKITIDKATGRSRGTGFVCFWKNEHADEVIEEAQRVAMETGANSIPLGGAAPKNPFALPSLLTADPSSSLASRLVLHGRTLDITRAVTRETASQMKEDTERLRNAADKRNTYLMREGVIFPNSPAAEGLPESEIEKRQASFNSRKALLRGNPSLYISKTRLSIRQLPLFATDRTLKRLAIHAVKAFDKEVADGEREGLARAEEMDGTMSSAIAARGDKSGGKGKGKGGKKERETAVIQSKIVRQTEKLDPVTGQGRSKGYGFLEMRSHKDALKVLRWANNNPEVGPLMWEWWKVELGDMKERVEKALTDARKREEEPQKETAKESKKGLESVEELESRLKKLDSRLEEGDSRSGGGMRGGKTLIIEFSIENVQVVKRRVEKITTARENGKRKADIIAAEDTDDDESASSKPAGRFDKRAKRDGRDGRDRRDRHDGPGGREGLKGNFRGKQGQDREQGGKFDKDRPRGGQNGPRRDYNDRGGRNERGGRNDRGDRPGQVQPRQPGRRDQKSVNQVKKDVKTKEAGEKRGIEKFGSQLGSMIGRKRKMRKGAK</sequence>
<dbReference type="RefSeq" id="XP_568670.1">
    <property type="nucleotide sequence ID" value="XM_568670.2"/>
</dbReference>
<keyword evidence="9" id="KW-1185">Reference proteome</keyword>
<dbReference type="FunFam" id="3.30.70.330:FF:000878">
    <property type="entry name" value="Unplaced genomic scaffold supercont1.15, whole genome shotgun sequence"/>
    <property type="match status" value="1"/>
</dbReference>
<dbReference type="PANTHER" id="PTHR48039">
    <property type="entry name" value="RNA-BINDING MOTIF PROTEIN 14B"/>
    <property type="match status" value="1"/>
</dbReference>
<feature type="compositionally biased region" description="Basic and acidic residues" evidence="6">
    <location>
        <begin position="870"/>
        <end position="890"/>
    </location>
</feature>
<dbReference type="KEGG" id="cne:CNN01920"/>
<feature type="region of interest" description="Disordered" evidence="6">
    <location>
        <begin position="334"/>
        <end position="415"/>
    </location>
</feature>
<evidence type="ECO:0000256" key="1">
    <source>
        <dbReference type="ARBA" id="ARBA00004123"/>
    </source>
</evidence>
<dbReference type="HOGENOM" id="CLU_011608_0_0_1"/>
<evidence type="ECO:0000256" key="3">
    <source>
        <dbReference type="ARBA" id="ARBA00022884"/>
    </source>
</evidence>
<name>Q5K6W9_CRYD1</name>
<dbReference type="STRING" id="214684.Q5K6W9"/>
<dbReference type="InterPro" id="IPR035979">
    <property type="entry name" value="RBD_domain_sf"/>
</dbReference>
<feature type="compositionally biased region" description="Basic residues" evidence="6">
    <location>
        <begin position="989"/>
        <end position="999"/>
    </location>
</feature>
<comment type="subcellular location">
    <subcellularLocation>
        <location evidence="1">Nucleus</location>
    </subcellularLocation>
</comment>
<evidence type="ECO:0000313" key="9">
    <source>
        <dbReference type="Proteomes" id="UP000002149"/>
    </source>
</evidence>
<dbReference type="PROSITE" id="PS50102">
    <property type="entry name" value="RRM"/>
    <property type="match status" value="3"/>
</dbReference>
<feature type="compositionally biased region" description="Low complexity" evidence="6">
    <location>
        <begin position="379"/>
        <end position="391"/>
    </location>
</feature>
<dbReference type="GO" id="GO:0005737">
    <property type="term" value="C:cytoplasm"/>
    <property type="evidence" value="ECO:0000318"/>
    <property type="project" value="GO_Central"/>
</dbReference>
<dbReference type="eggNOG" id="KOG0127">
    <property type="taxonomic scope" value="Eukaryota"/>
</dbReference>
<feature type="compositionally biased region" description="Acidic residues" evidence="6">
    <location>
        <begin position="845"/>
        <end position="854"/>
    </location>
</feature>
<dbReference type="SMR" id="Q5K6W9"/>
<feature type="region of interest" description="Disordered" evidence="6">
    <location>
        <begin position="757"/>
        <end position="782"/>
    </location>
</feature>
<feature type="compositionally biased region" description="Acidic residues" evidence="6">
    <location>
        <begin position="392"/>
        <end position="407"/>
    </location>
</feature>
<evidence type="ECO:0000256" key="5">
    <source>
        <dbReference type="PROSITE-ProRule" id="PRU00176"/>
    </source>
</evidence>
<keyword evidence="4" id="KW-0539">Nucleus</keyword>
<feature type="compositionally biased region" description="Basic and acidic residues" evidence="6">
    <location>
        <begin position="334"/>
        <end position="352"/>
    </location>
</feature>
<dbReference type="GeneID" id="3255326"/>
<dbReference type="SUPFAM" id="SSF54928">
    <property type="entry name" value="RNA-binding domain, RBD"/>
    <property type="match status" value="2"/>
</dbReference>
<feature type="region of interest" description="Disordered" evidence="6">
    <location>
        <begin position="661"/>
        <end position="682"/>
    </location>
</feature>
<feature type="compositionally biased region" description="Pro residues" evidence="6">
    <location>
        <begin position="271"/>
        <end position="286"/>
    </location>
</feature>
<dbReference type="AlphaFoldDB" id="Q5K6W9"/>
<feature type="compositionally biased region" description="Basic and acidic residues" evidence="6">
    <location>
        <begin position="952"/>
        <end position="978"/>
    </location>
</feature>
<dbReference type="FunFam" id="3.30.70.330:FF:000406">
    <property type="entry name" value="Related to Nucleolar protein NOP4"/>
    <property type="match status" value="1"/>
</dbReference>
<evidence type="ECO:0000256" key="4">
    <source>
        <dbReference type="ARBA" id="ARBA00023242"/>
    </source>
</evidence>
<dbReference type="CDD" id="cd12676">
    <property type="entry name" value="RRM3_Nop4p"/>
    <property type="match status" value="1"/>
</dbReference>
<dbReference type="OrthoDB" id="267048at2759"/>
<organism evidence="8 9">
    <name type="scientific">Cryptococcus deneoformans (strain JEC21 / ATCC MYA-565)</name>
    <name type="common">Cryptococcus neoformans var. neoformans serotype D</name>
    <dbReference type="NCBI Taxonomy" id="214684"/>
    <lineage>
        <taxon>Eukaryota</taxon>
        <taxon>Fungi</taxon>
        <taxon>Dikarya</taxon>
        <taxon>Basidiomycota</taxon>
        <taxon>Agaricomycotina</taxon>
        <taxon>Tremellomycetes</taxon>
        <taxon>Tremellales</taxon>
        <taxon>Cryptococcaceae</taxon>
        <taxon>Cryptococcus</taxon>
        <taxon>Cryptococcus neoformans species complex</taxon>
    </lineage>
</organism>
<evidence type="ECO:0000313" key="8">
    <source>
        <dbReference type="EMBL" id="AAW47153.1"/>
    </source>
</evidence>
<feature type="region of interest" description="Disordered" evidence="6">
    <location>
        <begin position="835"/>
        <end position="999"/>
    </location>
</feature>
<keyword evidence="2" id="KW-0677">Repeat</keyword>
<dbReference type="GO" id="GO:0005634">
    <property type="term" value="C:nucleus"/>
    <property type="evidence" value="ECO:0007669"/>
    <property type="project" value="UniProtKB-SubCell"/>
</dbReference>
<dbReference type="PaxDb" id="214684-Q5K6W9"/>
<dbReference type="InParanoid" id="Q5K6W9"/>
<evidence type="ECO:0000256" key="6">
    <source>
        <dbReference type="SAM" id="MobiDB-lite"/>
    </source>
</evidence>
<evidence type="ECO:0000259" key="7">
    <source>
        <dbReference type="PROSITE" id="PS50102"/>
    </source>
</evidence>
<dbReference type="CDD" id="cd00590">
    <property type="entry name" value="RRM_SF"/>
    <property type="match status" value="1"/>
</dbReference>
<dbReference type="Pfam" id="PF00076">
    <property type="entry name" value="RRM_1"/>
    <property type="match status" value="3"/>
</dbReference>
<dbReference type="EMBL" id="AE017356">
    <property type="protein sequence ID" value="AAW47153.1"/>
    <property type="molecule type" value="Genomic_DNA"/>
</dbReference>
<dbReference type="InterPro" id="IPR000504">
    <property type="entry name" value="RRM_dom"/>
</dbReference>
<dbReference type="GO" id="GO:0003729">
    <property type="term" value="F:mRNA binding"/>
    <property type="evidence" value="ECO:0000318"/>
    <property type="project" value="GO_Central"/>
</dbReference>
<proteinExistence type="predicted"/>
<dbReference type="PANTHER" id="PTHR48039:SF5">
    <property type="entry name" value="RNA-BINDING PROTEIN 28"/>
    <property type="match status" value="1"/>
</dbReference>
<dbReference type="InterPro" id="IPR012677">
    <property type="entry name" value="Nucleotide-bd_a/b_plait_sf"/>
</dbReference>
<feature type="domain" description="RRM" evidence="7">
    <location>
        <begin position="420"/>
        <end position="536"/>
    </location>
</feature>
<feature type="region of interest" description="Disordered" evidence="6">
    <location>
        <begin position="268"/>
        <end position="287"/>
    </location>
</feature>
<dbReference type="InterPro" id="IPR034808">
    <property type="entry name" value="Nop4p_RRM3"/>
</dbReference>
<feature type="domain" description="RRM" evidence="7">
    <location>
        <begin position="234"/>
        <end position="331"/>
    </location>
</feature>
<evidence type="ECO:0000256" key="2">
    <source>
        <dbReference type="ARBA" id="ARBA00022737"/>
    </source>
</evidence>
<dbReference type="FunCoup" id="Q5K6W9">
    <property type="interactions" value="668"/>
</dbReference>
<accession>Q5K6W9</accession>
<keyword evidence="3 5" id="KW-0694">RNA-binding</keyword>
<dbReference type="Gene3D" id="3.30.70.330">
    <property type="match status" value="5"/>
</dbReference>
<accession>Q55HC9</accession>
<dbReference type="SMART" id="SM00360">
    <property type="entry name" value="RRM"/>
    <property type="match status" value="4"/>
</dbReference>
<dbReference type="VEuPathDB" id="FungiDB:CNN01920"/>
<dbReference type="Proteomes" id="UP000002149">
    <property type="component" value="Chromosome 14"/>
</dbReference>
<dbReference type="FunFam" id="3.30.70.330:FF:000932">
    <property type="entry name" value="Chromosome 1, whole genome shotgun sequence"/>
    <property type="match status" value="1"/>
</dbReference>
<dbReference type="InterPro" id="IPR051945">
    <property type="entry name" value="RRM_MRD1_RNA_proc_ribogen"/>
</dbReference>
<feature type="domain" description="RRM" evidence="7">
    <location>
        <begin position="24"/>
        <end position="104"/>
    </location>
</feature>
<feature type="compositionally biased region" description="Basic and acidic residues" evidence="6">
    <location>
        <begin position="898"/>
        <end position="942"/>
    </location>
</feature>
<gene>
    <name evidence="8" type="ordered locus">CNN01920</name>
</gene>
<feature type="compositionally biased region" description="Low complexity" evidence="6">
    <location>
        <begin position="353"/>
        <end position="369"/>
    </location>
</feature>
<protein>
    <recommendedName>
        <fullName evidence="7">RRM domain-containing protein</fullName>
    </recommendedName>
</protein>
<dbReference type="OMA" id="AGYVWDV"/>